<feature type="domain" description="AMP-dependent synthetase/ligase" evidence="3">
    <location>
        <begin position="66"/>
        <end position="406"/>
    </location>
</feature>
<comment type="similarity">
    <text evidence="1">Belongs to the ATP-dependent AMP-binding enzyme family.</text>
</comment>
<dbReference type="PANTHER" id="PTHR43201">
    <property type="entry name" value="ACYL-COA SYNTHETASE"/>
    <property type="match status" value="1"/>
</dbReference>
<evidence type="ECO:0000259" key="4">
    <source>
        <dbReference type="Pfam" id="PF13193"/>
    </source>
</evidence>
<evidence type="ECO:0000259" key="3">
    <source>
        <dbReference type="Pfam" id="PF00501"/>
    </source>
</evidence>
<dbReference type="EMBL" id="CAADFY010000037">
    <property type="protein sequence ID" value="VFK54088.1"/>
    <property type="molecule type" value="Genomic_DNA"/>
</dbReference>
<dbReference type="InterPro" id="IPR045851">
    <property type="entry name" value="AMP-bd_C_sf"/>
</dbReference>
<keyword evidence="2" id="KW-0436">Ligase</keyword>
<dbReference type="InterPro" id="IPR000873">
    <property type="entry name" value="AMP-dep_synth/lig_dom"/>
</dbReference>
<dbReference type="Gene3D" id="3.30.300.30">
    <property type="match status" value="1"/>
</dbReference>
<dbReference type="SUPFAM" id="SSF56801">
    <property type="entry name" value="Acetyl-CoA synthetase-like"/>
    <property type="match status" value="1"/>
</dbReference>
<protein>
    <submittedName>
        <fullName evidence="5">Malonyl-CoA/methylmalonyl-CoA synthetase</fullName>
    </submittedName>
</protein>
<reference evidence="5" key="1">
    <citation type="submission" date="2019-02" db="EMBL/GenBank/DDBJ databases">
        <authorList>
            <person name="Gruber-Vodicka R. H."/>
            <person name="Seah K. B. B."/>
        </authorList>
    </citation>
    <scope>NUCLEOTIDE SEQUENCE</scope>
    <source>
        <strain evidence="6">BECK_BY2</strain>
        <strain evidence="5">BECK_BY3</strain>
    </source>
</reference>
<proteinExistence type="inferred from homology"/>
<dbReference type="GO" id="GO:0031956">
    <property type="term" value="F:medium-chain fatty acid-CoA ligase activity"/>
    <property type="evidence" value="ECO:0007669"/>
    <property type="project" value="TreeGrafter"/>
</dbReference>
<dbReference type="InterPro" id="IPR020845">
    <property type="entry name" value="AMP-binding_CS"/>
</dbReference>
<gene>
    <name evidence="6" type="ORF">BECKTUN1418E_GA0071001_103711</name>
    <name evidence="5" type="ORF">BECKTUN1418F_GA0071002_103711</name>
</gene>
<evidence type="ECO:0000313" key="5">
    <source>
        <dbReference type="EMBL" id="VFK54088.1"/>
    </source>
</evidence>
<name>A0A450ZK35_9GAMM</name>
<dbReference type="AlphaFoldDB" id="A0A450ZK35"/>
<dbReference type="NCBIfam" id="NF005702">
    <property type="entry name" value="PRK07514.1"/>
    <property type="match status" value="1"/>
</dbReference>
<evidence type="ECO:0000313" key="6">
    <source>
        <dbReference type="EMBL" id="VFK56110.1"/>
    </source>
</evidence>
<dbReference type="Pfam" id="PF00501">
    <property type="entry name" value="AMP-binding"/>
    <property type="match status" value="1"/>
</dbReference>
<dbReference type="EMBL" id="CAADFV010000037">
    <property type="protein sequence ID" value="VFK56110.1"/>
    <property type="molecule type" value="Genomic_DNA"/>
</dbReference>
<accession>A0A450ZK35</accession>
<evidence type="ECO:0000256" key="2">
    <source>
        <dbReference type="ARBA" id="ARBA00022598"/>
    </source>
</evidence>
<sequence>MCDLAWMQPNCFRKTRFIDEAEREINKPITTILMAQSIRFPGQTNLYTLFTSCFPEDTSRTFIETPTGQQWSYGDLERETGRFANALGTLGLRKGERIAVSVEKSPEALFLYLACLRAGIIYLPLNTAYQLSEIDYFLSDAQPKVVVCRPEALASISELAARHEIGQVLTLSKEGTGTLIRMSRAVVGEGSMDSVFNTVPCEKDDIAAVLYTSGTTGRPKGAMLTHGNLAANALALREAWRWTQSDVLLHTLPLFHVHGLFVACHGALLSGAKMFLLPKFDVESVLAYLPRSTVFMGVPTYYSRLLAEQEFSAAVCGSMRLFISGSAPLSESAFHAFRDCTGHTILERYGMTETLMNTSNPYDGHRKPGSIGPALPGVGVRVVNKTGAEEVGEIQIKGPNVFKGYWRLPEKTAQEFTLDGWFRTGDLGTIDQDGYLFIVGRGKDLIITGGYNVYPREVERALDSLDGIQESAVIGVPHADYGEIVIAVVIREPNRQQKGNTVTEEGLISTLKQTIANYKVPKRVLFVEDFPRNAMGKVQKNVLRERYTADEVLST</sequence>
<dbReference type="PROSITE" id="PS00455">
    <property type="entry name" value="AMP_BINDING"/>
    <property type="match status" value="1"/>
</dbReference>
<feature type="domain" description="AMP-binding enzyme C-terminal" evidence="4">
    <location>
        <begin position="457"/>
        <end position="537"/>
    </location>
</feature>
<dbReference type="InterPro" id="IPR042099">
    <property type="entry name" value="ANL_N_sf"/>
</dbReference>
<dbReference type="Pfam" id="PF13193">
    <property type="entry name" value="AMP-binding_C"/>
    <property type="match status" value="1"/>
</dbReference>
<dbReference type="CDD" id="cd05941">
    <property type="entry name" value="MCS"/>
    <property type="match status" value="1"/>
</dbReference>
<organism evidence="5">
    <name type="scientific">Candidatus Kentrum sp. TUN</name>
    <dbReference type="NCBI Taxonomy" id="2126343"/>
    <lineage>
        <taxon>Bacteria</taxon>
        <taxon>Pseudomonadati</taxon>
        <taxon>Pseudomonadota</taxon>
        <taxon>Gammaproteobacteria</taxon>
        <taxon>Candidatus Kentrum</taxon>
    </lineage>
</organism>
<dbReference type="FunFam" id="3.30.300.30:FF:000008">
    <property type="entry name" value="2,3-dihydroxybenzoate-AMP ligase"/>
    <property type="match status" value="1"/>
</dbReference>
<dbReference type="PANTHER" id="PTHR43201:SF8">
    <property type="entry name" value="ACYL-COA SYNTHETASE FAMILY MEMBER 3"/>
    <property type="match status" value="1"/>
</dbReference>
<dbReference type="InterPro" id="IPR025110">
    <property type="entry name" value="AMP-bd_C"/>
</dbReference>
<evidence type="ECO:0000256" key="1">
    <source>
        <dbReference type="ARBA" id="ARBA00006432"/>
    </source>
</evidence>
<dbReference type="GO" id="GO:0006631">
    <property type="term" value="P:fatty acid metabolic process"/>
    <property type="evidence" value="ECO:0007669"/>
    <property type="project" value="TreeGrafter"/>
</dbReference>
<dbReference type="Gene3D" id="3.40.50.12780">
    <property type="entry name" value="N-terminal domain of ligase-like"/>
    <property type="match status" value="1"/>
</dbReference>